<evidence type="ECO:0000256" key="5">
    <source>
        <dbReference type="ARBA" id="ARBA00023157"/>
    </source>
</evidence>
<keyword evidence="5" id="KW-1015">Disulfide bond</keyword>
<dbReference type="GO" id="GO:0006508">
    <property type="term" value="P:proteolysis"/>
    <property type="evidence" value="ECO:0007669"/>
    <property type="project" value="UniProtKB-KW"/>
</dbReference>
<dbReference type="Pfam" id="PF00089">
    <property type="entry name" value="Trypsin"/>
    <property type="match status" value="1"/>
</dbReference>
<evidence type="ECO:0000256" key="6">
    <source>
        <dbReference type="RuleBase" id="RU363034"/>
    </source>
</evidence>
<dbReference type="Gene3D" id="2.40.10.10">
    <property type="entry name" value="Trypsin-like serine proteases"/>
    <property type="match status" value="2"/>
</dbReference>
<reference evidence="9" key="1">
    <citation type="submission" date="2025-08" db="UniProtKB">
        <authorList>
            <consortium name="Ensembl"/>
        </authorList>
    </citation>
    <scope>IDENTIFICATION</scope>
</reference>
<dbReference type="PROSITE" id="PS50240">
    <property type="entry name" value="TRYPSIN_DOM"/>
    <property type="match status" value="1"/>
</dbReference>
<dbReference type="PROSITE" id="PS00134">
    <property type="entry name" value="TRYPSIN_HIS"/>
    <property type="match status" value="1"/>
</dbReference>
<evidence type="ECO:0000313" key="10">
    <source>
        <dbReference type="Proteomes" id="UP000472261"/>
    </source>
</evidence>
<dbReference type="CDD" id="cd00190">
    <property type="entry name" value="Tryp_SPc"/>
    <property type="match status" value="1"/>
</dbReference>
<dbReference type="OMA" id="LLICAGX"/>
<evidence type="ECO:0000313" key="9">
    <source>
        <dbReference type="Ensembl" id="ENSPCLP00000018657.1"/>
    </source>
</evidence>
<dbReference type="OrthoDB" id="6755574at2759"/>
<protein>
    <recommendedName>
        <fullName evidence="8">Peptidase S1 domain-containing protein</fullName>
    </recommendedName>
</protein>
<evidence type="ECO:0000256" key="3">
    <source>
        <dbReference type="ARBA" id="ARBA00022801"/>
    </source>
</evidence>
<evidence type="ECO:0000256" key="7">
    <source>
        <dbReference type="SAM" id="SignalP"/>
    </source>
</evidence>
<feature type="chain" id="PRO_5025366533" description="Peptidase S1 domain-containing protein" evidence="7">
    <location>
        <begin position="23"/>
        <end position="263"/>
    </location>
</feature>
<sequence length="263" mass="29314">MTSHLLALLSVIAVILPLRCGCSDITGGRCVRAHSRPFMAAIQINNETVCGGVLVRKKWVLTAAHCDYRKQRSDIRVVLGAHQAFKAEKGQQRFKITRFFSHPQFNRSSKENDIMLLKLDRMADLNKYVECLSLPDTGEDIKPGTKCTVAGWGETSPGKLPKCLREATVKIVDRKVCERKYNKNQKVLNVTRNMLCAGEKTRFSKRDACKGDSGGPLICGRKYSGIVSFGEKCGIGDKPGVYTRLTEKYIDWIKKTISLNGEA</sequence>
<dbReference type="AlphaFoldDB" id="A0A669QCN4"/>
<evidence type="ECO:0000256" key="2">
    <source>
        <dbReference type="ARBA" id="ARBA00022729"/>
    </source>
</evidence>
<keyword evidence="3 6" id="KW-0378">Hydrolase</keyword>
<dbReference type="InterPro" id="IPR018114">
    <property type="entry name" value="TRYPSIN_HIS"/>
</dbReference>
<dbReference type="InterPro" id="IPR033116">
    <property type="entry name" value="TRYPSIN_SER"/>
</dbReference>
<organism evidence="9 10">
    <name type="scientific">Phasianus colchicus</name>
    <name type="common">Common pheasant</name>
    <dbReference type="NCBI Taxonomy" id="9054"/>
    <lineage>
        <taxon>Eukaryota</taxon>
        <taxon>Metazoa</taxon>
        <taxon>Chordata</taxon>
        <taxon>Craniata</taxon>
        <taxon>Vertebrata</taxon>
        <taxon>Euteleostomi</taxon>
        <taxon>Archelosauria</taxon>
        <taxon>Archosauria</taxon>
        <taxon>Dinosauria</taxon>
        <taxon>Saurischia</taxon>
        <taxon>Theropoda</taxon>
        <taxon>Coelurosauria</taxon>
        <taxon>Aves</taxon>
        <taxon>Neognathae</taxon>
        <taxon>Galloanserae</taxon>
        <taxon>Galliformes</taxon>
        <taxon>Phasianidae</taxon>
        <taxon>Phasianinae</taxon>
        <taxon>Phasianus</taxon>
    </lineage>
</organism>
<dbReference type="PANTHER" id="PTHR24271:SF52">
    <property type="entry name" value="GRANZYME K"/>
    <property type="match status" value="1"/>
</dbReference>
<dbReference type="KEGG" id="pcoc:116239167"/>
<keyword evidence="1 6" id="KW-0645">Protease</keyword>
<gene>
    <name evidence="9" type="primary">LOC116239167</name>
</gene>
<dbReference type="GO" id="GO:0004252">
    <property type="term" value="F:serine-type endopeptidase activity"/>
    <property type="evidence" value="ECO:0007669"/>
    <property type="project" value="InterPro"/>
</dbReference>
<evidence type="ECO:0000256" key="4">
    <source>
        <dbReference type="ARBA" id="ARBA00022825"/>
    </source>
</evidence>
<keyword evidence="10" id="KW-1185">Reference proteome</keyword>
<dbReference type="InterPro" id="IPR043504">
    <property type="entry name" value="Peptidase_S1_PA_chymotrypsin"/>
</dbReference>
<proteinExistence type="predicted"/>
<dbReference type="PROSITE" id="PS00135">
    <property type="entry name" value="TRYPSIN_SER"/>
    <property type="match status" value="1"/>
</dbReference>
<dbReference type="InterPro" id="IPR009003">
    <property type="entry name" value="Peptidase_S1_PA"/>
</dbReference>
<dbReference type="SUPFAM" id="SSF50494">
    <property type="entry name" value="Trypsin-like serine proteases"/>
    <property type="match status" value="1"/>
</dbReference>
<keyword evidence="2 7" id="KW-0732">Signal</keyword>
<feature type="signal peptide" evidence="7">
    <location>
        <begin position="1"/>
        <end position="22"/>
    </location>
</feature>
<dbReference type="RefSeq" id="XP_031465066.1">
    <property type="nucleotide sequence ID" value="XM_031609206.1"/>
</dbReference>
<dbReference type="Ensembl" id="ENSPCLT00000024889.1">
    <property type="protein sequence ID" value="ENSPCLP00000018657.1"/>
    <property type="gene ID" value="ENSPCLG00000015669.1"/>
</dbReference>
<reference evidence="9" key="2">
    <citation type="submission" date="2025-09" db="UniProtKB">
        <authorList>
            <consortium name="Ensembl"/>
        </authorList>
    </citation>
    <scope>IDENTIFICATION</scope>
</reference>
<accession>A0A669QCN4</accession>
<dbReference type="PRINTS" id="PR00722">
    <property type="entry name" value="CHYMOTRYPSIN"/>
</dbReference>
<dbReference type="Proteomes" id="UP000472261">
    <property type="component" value="Unplaced"/>
</dbReference>
<dbReference type="InterPro" id="IPR001314">
    <property type="entry name" value="Peptidase_S1A"/>
</dbReference>
<keyword evidence="4 6" id="KW-0720">Serine protease</keyword>
<dbReference type="FunFam" id="2.40.10.10:FF:000120">
    <property type="entry name" value="Putative serine protease"/>
    <property type="match status" value="1"/>
</dbReference>
<name>A0A669QCN4_PHACC</name>
<dbReference type="PANTHER" id="PTHR24271">
    <property type="entry name" value="KALLIKREIN-RELATED"/>
    <property type="match status" value="1"/>
</dbReference>
<dbReference type="GeneID" id="116239167"/>
<evidence type="ECO:0000259" key="8">
    <source>
        <dbReference type="PROSITE" id="PS50240"/>
    </source>
</evidence>
<dbReference type="SMART" id="SM00020">
    <property type="entry name" value="Tryp_SPc"/>
    <property type="match status" value="1"/>
</dbReference>
<feature type="domain" description="Peptidase S1" evidence="8">
    <location>
        <begin position="25"/>
        <end position="258"/>
    </location>
</feature>
<evidence type="ECO:0000256" key="1">
    <source>
        <dbReference type="ARBA" id="ARBA00022670"/>
    </source>
</evidence>
<dbReference type="InterPro" id="IPR001254">
    <property type="entry name" value="Trypsin_dom"/>
</dbReference>